<evidence type="ECO:0000256" key="2">
    <source>
        <dbReference type="RuleBase" id="RU362097"/>
    </source>
</evidence>
<comment type="similarity">
    <text evidence="1 2">Belongs to the outer membrane factor (OMF) (TC 1.B.17) family.</text>
</comment>
<protein>
    <submittedName>
        <fullName evidence="4">NodT family efflux transporter outer membrane factor (OMF) lipoprotein</fullName>
    </submittedName>
</protein>
<name>A0A7W9BBM8_9SPHN</name>
<keyword evidence="2" id="KW-1134">Transmembrane beta strand</keyword>
<dbReference type="NCBIfam" id="TIGR01845">
    <property type="entry name" value="outer_NodT"/>
    <property type="match status" value="1"/>
</dbReference>
<evidence type="ECO:0000256" key="1">
    <source>
        <dbReference type="ARBA" id="ARBA00007613"/>
    </source>
</evidence>
<dbReference type="Gene3D" id="2.20.200.10">
    <property type="entry name" value="Outer membrane efflux proteins (OEP)"/>
    <property type="match status" value="1"/>
</dbReference>
<feature type="region of interest" description="Disordered" evidence="3">
    <location>
        <begin position="132"/>
        <end position="154"/>
    </location>
</feature>
<sequence length="514" mass="54094">MRRWLKRASGPLAAAALASGCTVGPNYRPQDVAVPAKFVEAQAIPAPGASIDPATWWRAFNDPVLDRLVERALADSPDMAIAASRVRQARLQEIAARSAGLPQVNASTEATHVEFSKNAGFSSIARLFSGGGGGGASGGGQTGGTGGGQGGSSGIALPGSGITTYAAGFDASWELDIFGGVRRQVEGARARAEAAEWSRRDAAVTLSAEVAQAYFALRLDQITAATIEAEIARQTRALEIAGNIARAGLVPQIDITRQRGQLTSTQARLEPVQADARVRLHALGLLVGGDPSAVAADLAGPAPTVSPVPIIPAGLPSDLLRRRPDVRAAERALAASTADIGVAVADLYPRFSLTGVAQLISTSLSTLFERDSLQLTGTGSARFPLIDWGRRQATVKMRREDREQAYQQYRQAVLGALRDVEDPLARLDAERRRNEALRRAVADNEVSARATEAQYRTGFVAQDALLNAETQVLAAREQLAASDAQLRQSTVSLFKAIGGGWSEDTPLPPTPSTS</sequence>
<keyword evidence="2" id="KW-0564">Palmitate</keyword>
<dbReference type="InterPro" id="IPR010131">
    <property type="entry name" value="MdtP/NodT-like"/>
</dbReference>
<evidence type="ECO:0000256" key="3">
    <source>
        <dbReference type="SAM" id="MobiDB-lite"/>
    </source>
</evidence>
<keyword evidence="5" id="KW-1185">Reference proteome</keyword>
<proteinExistence type="inferred from homology"/>
<dbReference type="Gene3D" id="1.20.1600.10">
    <property type="entry name" value="Outer membrane efflux proteins (OEP)"/>
    <property type="match status" value="2"/>
</dbReference>
<evidence type="ECO:0000313" key="4">
    <source>
        <dbReference type="EMBL" id="MBB5714028.1"/>
    </source>
</evidence>
<evidence type="ECO:0000313" key="5">
    <source>
        <dbReference type="Proteomes" id="UP000546200"/>
    </source>
</evidence>
<dbReference type="InterPro" id="IPR003423">
    <property type="entry name" value="OMP_efflux"/>
</dbReference>
<organism evidence="4 5">
    <name type="scientific">Sphingomonas aerophila</name>
    <dbReference type="NCBI Taxonomy" id="1344948"/>
    <lineage>
        <taxon>Bacteria</taxon>
        <taxon>Pseudomonadati</taxon>
        <taxon>Pseudomonadota</taxon>
        <taxon>Alphaproteobacteria</taxon>
        <taxon>Sphingomonadales</taxon>
        <taxon>Sphingomonadaceae</taxon>
        <taxon>Sphingomonas</taxon>
    </lineage>
</organism>
<dbReference type="AlphaFoldDB" id="A0A7W9BBM8"/>
<dbReference type="GO" id="GO:0015562">
    <property type="term" value="F:efflux transmembrane transporter activity"/>
    <property type="evidence" value="ECO:0007669"/>
    <property type="project" value="InterPro"/>
</dbReference>
<dbReference type="Pfam" id="PF02321">
    <property type="entry name" value="OEP"/>
    <property type="match status" value="2"/>
</dbReference>
<accession>A0A7W9BBM8</accession>
<keyword evidence="2 4" id="KW-0449">Lipoprotein</keyword>
<comment type="subcellular location">
    <subcellularLocation>
        <location evidence="2">Cell membrane</location>
        <topology evidence="2">Lipid-anchor</topology>
    </subcellularLocation>
</comment>
<gene>
    <name evidence="4" type="ORF">FHS94_000851</name>
</gene>
<dbReference type="Proteomes" id="UP000546200">
    <property type="component" value="Unassembled WGS sequence"/>
</dbReference>
<dbReference type="RefSeq" id="WP_184054968.1">
    <property type="nucleotide sequence ID" value="NZ_JACIJK010000002.1"/>
</dbReference>
<dbReference type="EMBL" id="JACIJK010000002">
    <property type="protein sequence ID" value="MBB5714028.1"/>
    <property type="molecule type" value="Genomic_DNA"/>
</dbReference>
<keyword evidence="2" id="KW-0812">Transmembrane</keyword>
<dbReference type="SUPFAM" id="SSF56954">
    <property type="entry name" value="Outer membrane efflux proteins (OEP)"/>
    <property type="match status" value="1"/>
</dbReference>
<dbReference type="PROSITE" id="PS51257">
    <property type="entry name" value="PROKAR_LIPOPROTEIN"/>
    <property type="match status" value="1"/>
</dbReference>
<dbReference type="PANTHER" id="PTHR30203">
    <property type="entry name" value="OUTER MEMBRANE CATION EFFLUX PROTEIN"/>
    <property type="match status" value="1"/>
</dbReference>
<comment type="caution">
    <text evidence="4">The sequence shown here is derived from an EMBL/GenBank/DDBJ whole genome shotgun (WGS) entry which is preliminary data.</text>
</comment>
<dbReference type="GO" id="GO:0005886">
    <property type="term" value="C:plasma membrane"/>
    <property type="evidence" value="ECO:0007669"/>
    <property type="project" value="UniProtKB-SubCell"/>
</dbReference>
<dbReference type="PANTHER" id="PTHR30203:SF25">
    <property type="entry name" value="OUTER MEMBRANE PROTEIN-RELATED"/>
    <property type="match status" value="1"/>
</dbReference>
<feature type="compositionally biased region" description="Gly residues" evidence="3">
    <location>
        <begin position="132"/>
        <end position="153"/>
    </location>
</feature>
<reference evidence="4 5" key="1">
    <citation type="submission" date="2020-08" db="EMBL/GenBank/DDBJ databases">
        <title>Genomic Encyclopedia of Type Strains, Phase IV (KMG-IV): sequencing the most valuable type-strain genomes for metagenomic binning, comparative biology and taxonomic classification.</title>
        <authorList>
            <person name="Goeker M."/>
        </authorList>
    </citation>
    <scope>NUCLEOTIDE SEQUENCE [LARGE SCALE GENOMIC DNA]</scope>
    <source>
        <strain evidence="4 5">DSM 100044</strain>
    </source>
</reference>
<keyword evidence="2" id="KW-0472">Membrane</keyword>